<name>A0A4Y2L7C4_ARAVE</name>
<proteinExistence type="predicted"/>
<comment type="caution">
    <text evidence="1">The sequence shown here is derived from an EMBL/GenBank/DDBJ whole genome shotgun (WGS) entry which is preliminary data.</text>
</comment>
<sequence length="97" mass="11006">MDFIILSYGQITRTTSELALLFLNFRTTQTRGRLAHDVRFTVYQGHISRRSSVESGFELGALRLQSRDISTKAAVSHTISEETIIKQMLIFLKIGTD</sequence>
<organism evidence="1 2">
    <name type="scientific">Araneus ventricosus</name>
    <name type="common">Orbweaver spider</name>
    <name type="synonym">Epeira ventricosa</name>
    <dbReference type="NCBI Taxonomy" id="182803"/>
    <lineage>
        <taxon>Eukaryota</taxon>
        <taxon>Metazoa</taxon>
        <taxon>Ecdysozoa</taxon>
        <taxon>Arthropoda</taxon>
        <taxon>Chelicerata</taxon>
        <taxon>Arachnida</taxon>
        <taxon>Araneae</taxon>
        <taxon>Araneomorphae</taxon>
        <taxon>Entelegynae</taxon>
        <taxon>Araneoidea</taxon>
        <taxon>Araneidae</taxon>
        <taxon>Araneus</taxon>
    </lineage>
</organism>
<protein>
    <submittedName>
        <fullName evidence="1">Uncharacterized protein</fullName>
    </submittedName>
</protein>
<keyword evidence="2" id="KW-1185">Reference proteome</keyword>
<gene>
    <name evidence="1" type="ORF">AVEN_35356_1</name>
</gene>
<dbReference type="AlphaFoldDB" id="A0A4Y2L7C4"/>
<evidence type="ECO:0000313" key="2">
    <source>
        <dbReference type="Proteomes" id="UP000499080"/>
    </source>
</evidence>
<reference evidence="1 2" key="1">
    <citation type="journal article" date="2019" name="Sci. Rep.">
        <title>Orb-weaving spider Araneus ventricosus genome elucidates the spidroin gene catalogue.</title>
        <authorList>
            <person name="Kono N."/>
            <person name="Nakamura H."/>
            <person name="Ohtoshi R."/>
            <person name="Moran D.A.P."/>
            <person name="Shinohara A."/>
            <person name="Yoshida Y."/>
            <person name="Fujiwara M."/>
            <person name="Mori M."/>
            <person name="Tomita M."/>
            <person name="Arakawa K."/>
        </authorList>
    </citation>
    <scope>NUCLEOTIDE SEQUENCE [LARGE SCALE GENOMIC DNA]</scope>
</reference>
<dbReference type="Proteomes" id="UP000499080">
    <property type="component" value="Unassembled WGS sequence"/>
</dbReference>
<accession>A0A4Y2L7C4</accession>
<dbReference type="EMBL" id="BGPR01005483">
    <property type="protein sequence ID" value="GBN10595.1"/>
    <property type="molecule type" value="Genomic_DNA"/>
</dbReference>
<evidence type="ECO:0000313" key="1">
    <source>
        <dbReference type="EMBL" id="GBN10595.1"/>
    </source>
</evidence>